<dbReference type="SUPFAM" id="SSF55957">
    <property type="entry name" value="Phosphoglucomutase, C-terminal domain"/>
    <property type="match status" value="1"/>
</dbReference>
<gene>
    <name evidence="12" type="ordered locus">UWK_01768</name>
</gene>
<dbReference type="EC" id="5.4.2.8" evidence="12"/>
<dbReference type="GO" id="GO:0005975">
    <property type="term" value="P:carbohydrate metabolic process"/>
    <property type="evidence" value="ECO:0007669"/>
    <property type="project" value="InterPro"/>
</dbReference>
<evidence type="ECO:0000259" key="11">
    <source>
        <dbReference type="Pfam" id="PF02880"/>
    </source>
</evidence>
<dbReference type="InterPro" id="IPR005844">
    <property type="entry name" value="A-D-PHexomutase_a/b/a-I"/>
</dbReference>
<evidence type="ECO:0000256" key="1">
    <source>
        <dbReference type="ARBA" id="ARBA00001946"/>
    </source>
</evidence>
<keyword evidence="5 7" id="KW-0460">Magnesium</keyword>
<dbReference type="PANTHER" id="PTHR43771">
    <property type="entry name" value="PHOSPHOMANNOMUTASE"/>
    <property type="match status" value="1"/>
</dbReference>
<dbReference type="PROSITE" id="PS00710">
    <property type="entry name" value="PGM_PMM"/>
    <property type="match status" value="1"/>
</dbReference>
<dbReference type="EMBL" id="CP003985">
    <property type="protein sequence ID" value="AGF78326.1"/>
    <property type="molecule type" value="Genomic_DNA"/>
</dbReference>
<keyword evidence="4 7" id="KW-0479">Metal-binding</keyword>
<keyword evidence="3" id="KW-0597">Phosphoprotein</keyword>
<comment type="cofactor">
    <cofactor evidence="1">
        <name>Mg(2+)</name>
        <dbReference type="ChEBI" id="CHEBI:18420"/>
    </cofactor>
</comment>
<evidence type="ECO:0000259" key="8">
    <source>
        <dbReference type="Pfam" id="PF00408"/>
    </source>
</evidence>
<dbReference type="Pfam" id="PF02880">
    <property type="entry name" value="PGM_PMM_III"/>
    <property type="match status" value="1"/>
</dbReference>
<dbReference type="eggNOG" id="COG1109">
    <property type="taxonomic scope" value="Bacteria"/>
</dbReference>
<dbReference type="InterPro" id="IPR005845">
    <property type="entry name" value="A-D-PHexomutase_a/b/a-II"/>
</dbReference>
<dbReference type="OrthoDB" id="9806956at2"/>
<name>M1PPH6_DESSD</name>
<protein>
    <submittedName>
        <fullName evidence="12">Phosphomannomutase</fullName>
        <ecNumber evidence="12">5.4.2.8</ecNumber>
    </submittedName>
</protein>
<dbReference type="Proteomes" id="UP000011721">
    <property type="component" value="Chromosome"/>
</dbReference>
<evidence type="ECO:0000256" key="7">
    <source>
        <dbReference type="RuleBase" id="RU004326"/>
    </source>
</evidence>
<feature type="domain" description="Alpha-D-phosphohexomutase alpha/beta/alpha" evidence="9">
    <location>
        <begin position="9"/>
        <end position="125"/>
    </location>
</feature>
<dbReference type="RefSeq" id="WP_015404017.1">
    <property type="nucleotide sequence ID" value="NC_020304.1"/>
</dbReference>
<dbReference type="PATRIC" id="fig|1167006.5.peg.1950"/>
<feature type="domain" description="Alpha-D-phosphohexomutase alpha/beta/alpha" evidence="11">
    <location>
        <begin position="262"/>
        <end position="372"/>
    </location>
</feature>
<evidence type="ECO:0000259" key="10">
    <source>
        <dbReference type="Pfam" id="PF02879"/>
    </source>
</evidence>
<keyword evidence="6 12" id="KW-0413">Isomerase</keyword>
<feature type="domain" description="Alpha-D-phosphohexomutase alpha/beta/alpha" evidence="10">
    <location>
        <begin position="158"/>
        <end position="257"/>
    </location>
</feature>
<evidence type="ECO:0000256" key="5">
    <source>
        <dbReference type="ARBA" id="ARBA00022842"/>
    </source>
</evidence>
<comment type="similarity">
    <text evidence="2 7">Belongs to the phosphohexose mutase family.</text>
</comment>
<dbReference type="Pfam" id="PF02879">
    <property type="entry name" value="PGM_PMM_II"/>
    <property type="match status" value="1"/>
</dbReference>
<evidence type="ECO:0000256" key="6">
    <source>
        <dbReference type="ARBA" id="ARBA00023235"/>
    </source>
</evidence>
<accession>M1PPH6</accession>
<dbReference type="AlphaFoldDB" id="M1PPH6"/>
<feature type="domain" description="Alpha-D-phosphohexomutase C-terminal" evidence="8">
    <location>
        <begin position="377"/>
        <end position="438"/>
    </location>
</feature>
<reference evidence="13" key="1">
    <citation type="journal article" date="2013" name="Stand. Genomic Sci.">
        <title>Complete genome sequence of Desulfocapsa sulfexigens, a marine deltaproteobacterium specialized in disproportionating inorganic sulfur compounds.</title>
        <authorList>
            <person name="Finster K.W."/>
            <person name="Kjeldsen K.U."/>
            <person name="Kube M."/>
            <person name="Reinhardt R."/>
            <person name="Mussmann M."/>
            <person name="Amann R."/>
            <person name="Schreiber L."/>
        </authorList>
    </citation>
    <scope>NUCLEOTIDE SEQUENCE [LARGE SCALE GENOMIC DNA]</scope>
    <source>
        <strain evidence="13">DSM 10523 / SB164P1</strain>
    </source>
</reference>
<dbReference type="InterPro" id="IPR005843">
    <property type="entry name" value="A-D-PHexomutase_C"/>
</dbReference>
<dbReference type="InterPro" id="IPR036900">
    <property type="entry name" value="A-D-PHexomutase_C_sf"/>
</dbReference>
<dbReference type="Pfam" id="PF02878">
    <property type="entry name" value="PGM_PMM_I"/>
    <property type="match status" value="1"/>
</dbReference>
<sequence length="453" mass="49825">MSTAIPACFKAYDIRGKVPDELNPGLARNIGRAYATFFQPRKVAVGHDIRLSSPELTSALVEGLLESDVDVLHLGLCGTEEIYHAAFSMEKRGVDGGIVVTASHNPADYNGLKFVTKGARPVTGEAGLKQMAELIVKGELPPPAGKRGVEIAAENKGEYIEHLLSYVNREELAPLKVVVNNGNGSAAPVVDLLEQELPFAFVKAFHEPDGSFSNGVPNPLLPEKREETARLVREQGADFGVAWDGDFDRCFFWDEKGNFIEGYYVVGLLALELLNHNPGGKILHDPRLIWNTQELVRAAGGVPIMVRTGHAFIKERMRLEDAIYGGEMSAHHYFKSFGYCDSGMIPWLLVASLLSRRAVPLSTLVRDCMAAYPVSGEINSVVADPDAVITEIEDRFRDGEKDYTDGLSVSFPEFRFNVRKSNTESLLRLNVESRANPGLLKEKTDELLQIIKA</sequence>
<dbReference type="InterPro" id="IPR016055">
    <property type="entry name" value="A-D-PHexomutase_a/b/a-I/II/III"/>
</dbReference>
<dbReference type="Pfam" id="PF00408">
    <property type="entry name" value="PGM_PMM_IV"/>
    <property type="match status" value="1"/>
</dbReference>
<dbReference type="SUPFAM" id="SSF53738">
    <property type="entry name" value="Phosphoglucomutase, first 3 domains"/>
    <property type="match status" value="3"/>
</dbReference>
<evidence type="ECO:0000256" key="3">
    <source>
        <dbReference type="ARBA" id="ARBA00022553"/>
    </source>
</evidence>
<keyword evidence="13" id="KW-1185">Reference proteome</keyword>
<dbReference type="HOGENOM" id="CLU_016950_9_2_7"/>
<evidence type="ECO:0000256" key="4">
    <source>
        <dbReference type="ARBA" id="ARBA00022723"/>
    </source>
</evidence>
<dbReference type="InterPro" id="IPR005846">
    <property type="entry name" value="A-D-PHexomutase_a/b/a-III"/>
</dbReference>
<evidence type="ECO:0000313" key="12">
    <source>
        <dbReference type="EMBL" id="AGF78326.1"/>
    </source>
</evidence>
<dbReference type="PANTHER" id="PTHR43771:SF1">
    <property type="entry name" value="PHOSPHOMANNOMUTASE"/>
    <property type="match status" value="1"/>
</dbReference>
<dbReference type="GO" id="GO:0004615">
    <property type="term" value="F:phosphomannomutase activity"/>
    <property type="evidence" value="ECO:0007669"/>
    <property type="project" value="UniProtKB-EC"/>
</dbReference>
<dbReference type="Gene3D" id="3.40.120.10">
    <property type="entry name" value="Alpha-D-Glucose-1,6-Bisphosphate, subunit A, domain 3"/>
    <property type="match status" value="3"/>
</dbReference>
<dbReference type="GO" id="GO:0000287">
    <property type="term" value="F:magnesium ion binding"/>
    <property type="evidence" value="ECO:0007669"/>
    <property type="project" value="InterPro"/>
</dbReference>
<dbReference type="KEGG" id="dsf:UWK_01768"/>
<proteinExistence type="inferred from homology"/>
<dbReference type="InterPro" id="IPR016066">
    <property type="entry name" value="A-D-PHexomutase_CS"/>
</dbReference>
<dbReference type="PRINTS" id="PR00509">
    <property type="entry name" value="PGMPMM"/>
</dbReference>
<evidence type="ECO:0000256" key="2">
    <source>
        <dbReference type="ARBA" id="ARBA00010231"/>
    </source>
</evidence>
<dbReference type="InterPro" id="IPR005841">
    <property type="entry name" value="Alpha-D-phosphohexomutase_SF"/>
</dbReference>
<dbReference type="STRING" id="1167006.UWK_01768"/>
<evidence type="ECO:0000259" key="9">
    <source>
        <dbReference type="Pfam" id="PF02878"/>
    </source>
</evidence>
<dbReference type="CDD" id="cd03089">
    <property type="entry name" value="PMM_PGM"/>
    <property type="match status" value="1"/>
</dbReference>
<evidence type="ECO:0000313" key="13">
    <source>
        <dbReference type="Proteomes" id="UP000011721"/>
    </source>
</evidence>
<dbReference type="Gene3D" id="3.30.310.50">
    <property type="entry name" value="Alpha-D-phosphohexomutase, C-terminal domain"/>
    <property type="match status" value="1"/>
</dbReference>
<organism evidence="12 13">
    <name type="scientific">Desulfocapsa sulfexigens (strain DSM 10523 / SB164P1)</name>
    <dbReference type="NCBI Taxonomy" id="1167006"/>
    <lineage>
        <taxon>Bacteria</taxon>
        <taxon>Pseudomonadati</taxon>
        <taxon>Thermodesulfobacteriota</taxon>
        <taxon>Desulfobulbia</taxon>
        <taxon>Desulfobulbales</taxon>
        <taxon>Desulfocapsaceae</taxon>
        <taxon>Desulfocapsa</taxon>
    </lineage>
</organism>